<dbReference type="AlphaFoldDB" id="A0A915KT72"/>
<accession>A0A915KT72</accession>
<dbReference type="Proteomes" id="UP000887565">
    <property type="component" value="Unplaced"/>
</dbReference>
<evidence type="ECO:0000313" key="2">
    <source>
        <dbReference type="WBParaSite" id="nRc.2.0.1.t40823-RA"/>
    </source>
</evidence>
<evidence type="ECO:0000313" key="1">
    <source>
        <dbReference type="Proteomes" id="UP000887565"/>
    </source>
</evidence>
<proteinExistence type="predicted"/>
<name>A0A915KT72_ROMCU</name>
<sequence length="175" mass="20080">MIPRIIGHIVCYGDPARFTLGIVGSQFSSTTRHMVRQEMATLVELIVRKCRSFAFWPLIKIQKARDLGTDVAGSHVFENGWPKSTGKVSCERDDEKNYTQRSTELVALKFKFTIAGLCLGQRRQQYNKRGLLVCTQYIGRHQDKIDLPLFKSVWRKQTSVLFVFAYFSSNKNIKA</sequence>
<keyword evidence="1" id="KW-1185">Reference proteome</keyword>
<reference evidence="2" key="1">
    <citation type="submission" date="2022-11" db="UniProtKB">
        <authorList>
            <consortium name="WormBaseParasite"/>
        </authorList>
    </citation>
    <scope>IDENTIFICATION</scope>
</reference>
<protein>
    <submittedName>
        <fullName evidence="2">Uncharacterized protein</fullName>
    </submittedName>
</protein>
<organism evidence="1 2">
    <name type="scientific">Romanomermis culicivorax</name>
    <name type="common">Nematode worm</name>
    <dbReference type="NCBI Taxonomy" id="13658"/>
    <lineage>
        <taxon>Eukaryota</taxon>
        <taxon>Metazoa</taxon>
        <taxon>Ecdysozoa</taxon>
        <taxon>Nematoda</taxon>
        <taxon>Enoplea</taxon>
        <taxon>Dorylaimia</taxon>
        <taxon>Mermithida</taxon>
        <taxon>Mermithoidea</taxon>
        <taxon>Mermithidae</taxon>
        <taxon>Romanomermis</taxon>
    </lineage>
</organism>
<dbReference type="WBParaSite" id="nRc.2.0.1.t40823-RA">
    <property type="protein sequence ID" value="nRc.2.0.1.t40823-RA"/>
    <property type="gene ID" value="nRc.2.0.1.g40823"/>
</dbReference>